<dbReference type="OrthoDB" id="8014443at2"/>
<dbReference type="GO" id="GO:0005886">
    <property type="term" value="C:plasma membrane"/>
    <property type="evidence" value="ECO:0007669"/>
    <property type="project" value="UniProtKB-SubCell"/>
</dbReference>
<feature type="transmembrane region" description="Helical" evidence="8">
    <location>
        <begin position="344"/>
        <end position="362"/>
    </location>
</feature>
<sequence>MTASERWAANGLVLVLAFLAIRSEFPRIAYGDGLWDFGSFVASGRAAAEGLNPYGIYPLTLRVELPGFESWNPNLNPPISALLFQLFDVADPETAFEAWRWISIAFFAAAVLLLIWRFWNPQAPILAVWAFALAGFWDTLFLGQIYLPLVFAGVAAWLLLERSHAVAAGILIGVVVSLKPNFLVWPALLFLSGYRVSALVSVGTAAIVSAIPLVLYGPQIYQQWFALIASDSARAFFLTNASFSGLATRAGVPMLGMLAGLALLGALAIWAYWLRPGVMAASALGLVASLLASPLGWIHYTLFLLPVIWSYWHKPVMRIVALLLLVPVPLVIDQLTEPRWIQLTAGSVYGWAMVLCLIVLIANEWRGQRMNSQEKSALPRLRDVAAPS</sequence>
<comment type="subcellular location">
    <subcellularLocation>
        <location evidence="1">Cell membrane</location>
        <topology evidence="1">Multi-pass membrane protein</topology>
    </subcellularLocation>
</comment>
<feature type="transmembrane region" description="Helical" evidence="8">
    <location>
        <begin position="279"/>
        <end position="303"/>
    </location>
</feature>
<evidence type="ECO:0000256" key="3">
    <source>
        <dbReference type="ARBA" id="ARBA00022679"/>
    </source>
</evidence>
<keyword evidence="5 8" id="KW-1133">Transmembrane helix</keyword>
<name>A0A0H1RHD7_9HYPH</name>
<evidence type="ECO:0000256" key="5">
    <source>
        <dbReference type="ARBA" id="ARBA00022989"/>
    </source>
</evidence>
<evidence type="ECO:0000256" key="4">
    <source>
        <dbReference type="ARBA" id="ARBA00022692"/>
    </source>
</evidence>
<feature type="transmembrane region" description="Helical" evidence="8">
    <location>
        <begin position="98"/>
        <end position="119"/>
    </location>
</feature>
<dbReference type="STRING" id="1225564.AA309_03245"/>
<feature type="transmembrane region" description="Helical" evidence="8">
    <location>
        <begin position="255"/>
        <end position="273"/>
    </location>
</feature>
<dbReference type="Proteomes" id="UP000035489">
    <property type="component" value="Unassembled WGS sequence"/>
</dbReference>
<organism evidence="9 10">
    <name type="scientific">Microvirga vignae</name>
    <dbReference type="NCBI Taxonomy" id="1225564"/>
    <lineage>
        <taxon>Bacteria</taxon>
        <taxon>Pseudomonadati</taxon>
        <taxon>Pseudomonadota</taxon>
        <taxon>Alphaproteobacteria</taxon>
        <taxon>Hyphomicrobiales</taxon>
        <taxon>Methylobacteriaceae</taxon>
        <taxon>Microvirga</taxon>
    </lineage>
</organism>
<evidence type="ECO:0000256" key="8">
    <source>
        <dbReference type="SAM" id="Phobius"/>
    </source>
</evidence>
<dbReference type="RefSeq" id="WP_047187558.1">
    <property type="nucleotide sequence ID" value="NZ_LCYG01000012.1"/>
</dbReference>
<evidence type="ECO:0000256" key="7">
    <source>
        <dbReference type="ARBA" id="ARBA00024033"/>
    </source>
</evidence>
<keyword evidence="4 8" id="KW-0812">Transmembrane</keyword>
<comment type="caution">
    <text evidence="9">The sequence shown here is derived from an EMBL/GenBank/DDBJ whole genome shotgun (WGS) entry which is preliminary data.</text>
</comment>
<dbReference type="PATRIC" id="fig|1225564.3.peg.556"/>
<evidence type="ECO:0000256" key="6">
    <source>
        <dbReference type="ARBA" id="ARBA00023136"/>
    </source>
</evidence>
<evidence type="ECO:0008006" key="11">
    <source>
        <dbReference type="Google" id="ProtNLM"/>
    </source>
</evidence>
<keyword evidence="3" id="KW-0808">Transferase</keyword>
<protein>
    <recommendedName>
        <fullName evidence="11">DUF2029 domain-containing protein</fullName>
    </recommendedName>
</protein>
<feature type="transmembrane region" description="Helical" evidence="8">
    <location>
        <begin position="165"/>
        <end position="191"/>
    </location>
</feature>
<dbReference type="Pfam" id="PF09594">
    <property type="entry name" value="GT87"/>
    <property type="match status" value="1"/>
</dbReference>
<proteinExistence type="inferred from homology"/>
<evidence type="ECO:0000313" key="9">
    <source>
        <dbReference type="EMBL" id="KLK94474.1"/>
    </source>
</evidence>
<dbReference type="GO" id="GO:0016758">
    <property type="term" value="F:hexosyltransferase activity"/>
    <property type="evidence" value="ECO:0007669"/>
    <property type="project" value="InterPro"/>
</dbReference>
<feature type="transmembrane region" description="Helical" evidence="8">
    <location>
        <begin position="126"/>
        <end position="159"/>
    </location>
</feature>
<gene>
    <name evidence="9" type="ORF">AA309_03245</name>
</gene>
<keyword evidence="10" id="KW-1185">Reference proteome</keyword>
<dbReference type="EMBL" id="LCYG01000012">
    <property type="protein sequence ID" value="KLK94474.1"/>
    <property type="molecule type" value="Genomic_DNA"/>
</dbReference>
<feature type="transmembrane region" description="Helical" evidence="8">
    <location>
        <begin position="198"/>
        <end position="218"/>
    </location>
</feature>
<keyword evidence="2" id="KW-1003">Cell membrane</keyword>
<evidence type="ECO:0000256" key="1">
    <source>
        <dbReference type="ARBA" id="ARBA00004651"/>
    </source>
</evidence>
<evidence type="ECO:0000256" key="2">
    <source>
        <dbReference type="ARBA" id="ARBA00022475"/>
    </source>
</evidence>
<keyword evidence="6 8" id="KW-0472">Membrane</keyword>
<accession>A0A0H1RHD7</accession>
<dbReference type="InterPro" id="IPR018584">
    <property type="entry name" value="GT87"/>
</dbReference>
<reference evidence="9 10" key="1">
    <citation type="submission" date="2015-05" db="EMBL/GenBank/DDBJ databases">
        <title>Draft genome sequence of Microvirga vignae strain BR3299, a novel nitrogen fixing bacteria isolated from Brazil semi-aired region.</title>
        <authorList>
            <person name="Zilli J.E."/>
            <person name="Passos S.R."/>
            <person name="Leite J."/>
            <person name="Baldani J.I."/>
            <person name="Xavier G.R."/>
            <person name="Rumjaneck N.G."/>
            <person name="Simoes-Araujo J.L."/>
        </authorList>
    </citation>
    <scope>NUCLEOTIDE SEQUENCE [LARGE SCALE GENOMIC DNA]</scope>
    <source>
        <strain evidence="9 10">BR3299</strain>
    </source>
</reference>
<dbReference type="AlphaFoldDB" id="A0A0H1RHD7"/>
<comment type="similarity">
    <text evidence="7">Belongs to the glycosyltransferase 87 family.</text>
</comment>
<evidence type="ECO:0000313" key="10">
    <source>
        <dbReference type="Proteomes" id="UP000035489"/>
    </source>
</evidence>